<feature type="domain" description="UvrD-like helicase C-terminal" evidence="16">
    <location>
        <begin position="385"/>
        <end position="630"/>
    </location>
</feature>
<comment type="catalytic activity">
    <reaction evidence="11">
        <text>Couples ATP hydrolysis with the unwinding of duplex DNA by translocating in the 3'-5' direction.</text>
        <dbReference type="EC" id="5.6.2.4"/>
    </reaction>
</comment>
<dbReference type="PROSITE" id="PS51217">
    <property type="entry name" value="UVRD_HELICASE_CTER"/>
    <property type="match status" value="1"/>
</dbReference>
<evidence type="ECO:0000256" key="2">
    <source>
        <dbReference type="ARBA" id="ARBA00022741"/>
    </source>
</evidence>
<evidence type="ECO:0000256" key="11">
    <source>
        <dbReference type="ARBA" id="ARBA00034617"/>
    </source>
</evidence>
<keyword evidence="10" id="KW-0413">Isomerase</keyword>
<proteinExistence type="predicted"/>
<dbReference type="InterPro" id="IPR038726">
    <property type="entry name" value="PDDEXK_AddAB-type"/>
</dbReference>
<dbReference type="InterPro" id="IPR000212">
    <property type="entry name" value="DNA_helicase_UvrD/REP"/>
</dbReference>
<dbReference type="GO" id="GO:0005829">
    <property type="term" value="C:cytosol"/>
    <property type="evidence" value="ECO:0007669"/>
    <property type="project" value="TreeGrafter"/>
</dbReference>
<evidence type="ECO:0000259" key="15">
    <source>
        <dbReference type="PROSITE" id="PS51198"/>
    </source>
</evidence>
<organism evidence="17 18">
    <name type="scientific">Aedoeadaptatus coxii</name>
    <dbReference type="NCBI Taxonomy" id="755172"/>
    <lineage>
        <taxon>Bacteria</taxon>
        <taxon>Bacillati</taxon>
        <taxon>Bacillota</taxon>
        <taxon>Tissierellia</taxon>
        <taxon>Tissierellales</taxon>
        <taxon>Peptoniphilaceae</taxon>
        <taxon>Aedoeadaptatus</taxon>
    </lineage>
</organism>
<dbReference type="Gene3D" id="1.10.486.10">
    <property type="entry name" value="PCRA, domain 4"/>
    <property type="match status" value="1"/>
</dbReference>
<dbReference type="InterPro" id="IPR011604">
    <property type="entry name" value="PDDEXK-like_dom_sf"/>
</dbReference>
<dbReference type="InterPro" id="IPR014017">
    <property type="entry name" value="DNA_helicase_UvrD-like_C"/>
</dbReference>
<evidence type="ECO:0000256" key="6">
    <source>
        <dbReference type="ARBA" id="ARBA00022839"/>
    </source>
</evidence>
<dbReference type="EMBL" id="LSDG01000023">
    <property type="protein sequence ID" value="KXB67075.1"/>
    <property type="molecule type" value="Genomic_DNA"/>
</dbReference>
<dbReference type="Proteomes" id="UP000070442">
    <property type="component" value="Unassembled WGS sequence"/>
</dbReference>
<dbReference type="SUPFAM" id="SSF52980">
    <property type="entry name" value="Restriction endonuclease-like"/>
    <property type="match status" value="1"/>
</dbReference>
<dbReference type="GO" id="GO:0000725">
    <property type="term" value="P:recombinational repair"/>
    <property type="evidence" value="ECO:0007669"/>
    <property type="project" value="TreeGrafter"/>
</dbReference>
<gene>
    <name evidence="17" type="ORF">HMPREF1863_00801</name>
</gene>
<dbReference type="PANTHER" id="PTHR11070">
    <property type="entry name" value="UVRD / RECB / PCRA DNA HELICASE FAMILY MEMBER"/>
    <property type="match status" value="1"/>
</dbReference>
<evidence type="ECO:0000256" key="3">
    <source>
        <dbReference type="ARBA" id="ARBA00022763"/>
    </source>
</evidence>
<dbReference type="OrthoDB" id="9810135at2"/>
<evidence type="ECO:0000256" key="14">
    <source>
        <dbReference type="PROSITE-ProRule" id="PRU00560"/>
    </source>
</evidence>
<dbReference type="STRING" id="755172.HMPREF1863_00801"/>
<dbReference type="AlphaFoldDB" id="A0A134AHD6"/>
<evidence type="ECO:0000256" key="7">
    <source>
        <dbReference type="ARBA" id="ARBA00022840"/>
    </source>
</evidence>
<feature type="domain" description="UvrD-like helicase ATP-binding" evidence="15">
    <location>
        <begin position="2"/>
        <end position="380"/>
    </location>
</feature>
<dbReference type="GO" id="GO:0043138">
    <property type="term" value="F:3'-5' DNA helicase activity"/>
    <property type="evidence" value="ECO:0007669"/>
    <property type="project" value="UniProtKB-EC"/>
</dbReference>
<keyword evidence="3" id="KW-0227">DNA damage</keyword>
<dbReference type="GO" id="GO:0005524">
    <property type="term" value="F:ATP binding"/>
    <property type="evidence" value="ECO:0007669"/>
    <property type="project" value="UniProtKB-UniRule"/>
</dbReference>
<evidence type="ECO:0000313" key="18">
    <source>
        <dbReference type="Proteomes" id="UP000070442"/>
    </source>
</evidence>
<protein>
    <recommendedName>
        <fullName evidence="12">DNA 3'-5' helicase</fullName>
        <ecNumber evidence="12">5.6.2.4</ecNumber>
    </recommendedName>
</protein>
<dbReference type="Pfam" id="PF00580">
    <property type="entry name" value="UvrD-helicase"/>
    <property type="match status" value="1"/>
</dbReference>
<dbReference type="PATRIC" id="fig|755172.3.peg.770"/>
<dbReference type="Pfam" id="PF13361">
    <property type="entry name" value="UvrD_C"/>
    <property type="match status" value="1"/>
</dbReference>
<keyword evidence="8" id="KW-0238">DNA-binding</keyword>
<dbReference type="GO" id="GO:0004527">
    <property type="term" value="F:exonuclease activity"/>
    <property type="evidence" value="ECO:0007669"/>
    <property type="project" value="UniProtKB-KW"/>
</dbReference>
<evidence type="ECO:0000256" key="10">
    <source>
        <dbReference type="ARBA" id="ARBA00023235"/>
    </source>
</evidence>
<dbReference type="PROSITE" id="PS51198">
    <property type="entry name" value="UVRD_HELICASE_ATP_BIND"/>
    <property type="match status" value="1"/>
</dbReference>
<name>A0A134AHD6_9FIRM</name>
<accession>A0A134AHD6</accession>
<reference evidence="18" key="1">
    <citation type="submission" date="2016-01" db="EMBL/GenBank/DDBJ databases">
        <authorList>
            <person name="Mitreva M."/>
            <person name="Pepin K.H."/>
            <person name="Mihindukulasuriya K.A."/>
            <person name="Fulton R."/>
            <person name="Fronick C."/>
            <person name="O'Laughlin M."/>
            <person name="Miner T."/>
            <person name="Herter B."/>
            <person name="Rosa B.A."/>
            <person name="Cordes M."/>
            <person name="Tomlinson C."/>
            <person name="Wollam A."/>
            <person name="Palsikar V.B."/>
            <person name="Mardis E.R."/>
            <person name="Wilson R.K."/>
        </authorList>
    </citation>
    <scope>NUCLEOTIDE SEQUENCE [LARGE SCALE GENOMIC DNA]</scope>
    <source>
        <strain evidence="18">DNF00729</strain>
    </source>
</reference>
<comment type="caution">
    <text evidence="17">The sequence shown here is derived from an EMBL/GenBank/DDBJ whole genome shotgun (WGS) entry which is preliminary data.</text>
</comment>
<dbReference type="CDD" id="cd17932">
    <property type="entry name" value="DEXQc_UvrD"/>
    <property type="match status" value="1"/>
</dbReference>
<keyword evidence="6" id="KW-0269">Exonuclease</keyword>
<keyword evidence="1" id="KW-0540">Nuclease</keyword>
<keyword evidence="7 14" id="KW-0067">ATP-binding</keyword>
<dbReference type="EC" id="5.6.2.4" evidence="12"/>
<comment type="catalytic activity">
    <reaction evidence="13">
        <text>ATP + H2O = ADP + phosphate + H(+)</text>
        <dbReference type="Rhea" id="RHEA:13065"/>
        <dbReference type="ChEBI" id="CHEBI:15377"/>
        <dbReference type="ChEBI" id="CHEBI:15378"/>
        <dbReference type="ChEBI" id="CHEBI:30616"/>
        <dbReference type="ChEBI" id="CHEBI:43474"/>
        <dbReference type="ChEBI" id="CHEBI:456216"/>
        <dbReference type="EC" id="5.6.2.4"/>
    </reaction>
</comment>
<evidence type="ECO:0000256" key="1">
    <source>
        <dbReference type="ARBA" id="ARBA00022722"/>
    </source>
</evidence>
<evidence type="ECO:0000259" key="16">
    <source>
        <dbReference type="PROSITE" id="PS51217"/>
    </source>
</evidence>
<dbReference type="Gene3D" id="3.40.50.300">
    <property type="entry name" value="P-loop containing nucleotide triphosphate hydrolases"/>
    <property type="match status" value="3"/>
</dbReference>
<dbReference type="GO" id="GO:0003677">
    <property type="term" value="F:DNA binding"/>
    <property type="evidence" value="ECO:0007669"/>
    <property type="project" value="UniProtKB-KW"/>
</dbReference>
<evidence type="ECO:0000256" key="5">
    <source>
        <dbReference type="ARBA" id="ARBA00022806"/>
    </source>
</evidence>
<dbReference type="InterPro" id="IPR014016">
    <property type="entry name" value="UvrD-like_ATP-bd"/>
</dbReference>
<dbReference type="PANTHER" id="PTHR11070:SF2">
    <property type="entry name" value="ATP-DEPENDENT DNA HELICASE SRS2"/>
    <property type="match status" value="1"/>
</dbReference>
<evidence type="ECO:0000256" key="12">
    <source>
        <dbReference type="ARBA" id="ARBA00034808"/>
    </source>
</evidence>
<sequence length="947" mass="107187">MFRLDKEQEAAATGYDRSIFLTAGAGAGKTRVLTERVKHILEETDDRVLAITFTNRAAEEMAARIESALEEIAPGRVTVMTIDGFCRHLLSLYDIEADTLEAMEQLNEGEARALLEWSFDEIAPRIFSDEMLLSLMEASDISPDGVKYGLVEAYDKYRTKGALHKISPRDEIGGEVLGEWLDFVERLAEAIGFGSSQVHQYLETTTVESLKTWSREEQLAYFENFPPIGRLAAAKGELNEEFKALKEKLGLLYEGENKPYIEAIDSALKYLDASYRKAKREKGAVDFQDLLEKATALLESGVAAPAYDHLLVDEFQDTNPLQIRLLKALKGESTLFIVGDKKQSIYGFRGADRLTSESFGEDMVKDGATSMSLVNNYRSHADLVALIKDYFDDLFGDDEVIGHGEGDWEFRGIDVGEGEDDEDSIRREALWIAEDIRKHPASSRALLLWRKKWMSVYEEVFREQGIRYRNRSSDGFYDAREVRDLVIALEAQAEENLSLAALRSPFVGWSREDLYRSEKGLPLGDDAHDRRSRFEEFLKERESLCSPYVFLKELIHWSGYYDSVFRKRGEQGVANVDVFLSLAESYEHEGHTIEGFLDKIKKDSEREKVGEAVFGGEADIDISTMHGAKGLEYERVYMGHLFAKERGEGGLFNYSEEYGVGIHRPDASAVYNLNREIQKAENRDEIRRLLYVAMTRAENYLYLIKSKESSSGLLSYLDGIEFDEEDVHEIPSTATKDDPAVPQEERKPIHLEKRKVVSASGLLRKQEEEILAQGKGSGENYLAFGSLFHHYAQRATAPDEDLKARLLQRGESLGVNGERLKAAMDRYDKTLEEAEILGTEVPFSANFGKVTLEGFYDQLRILDGRVAIIDFKTGERGIGSHLIDQYRLQIGLYGKAYEAIKGEMPDLYLWTSADGDYHKIDITADEEREIEKLLANAGSVDNDRVDW</sequence>
<evidence type="ECO:0000256" key="4">
    <source>
        <dbReference type="ARBA" id="ARBA00022801"/>
    </source>
</evidence>
<dbReference type="InterPro" id="IPR027417">
    <property type="entry name" value="P-loop_NTPase"/>
</dbReference>
<feature type="binding site" evidence="14">
    <location>
        <begin position="23"/>
        <end position="30"/>
    </location>
    <ligand>
        <name>ATP</name>
        <dbReference type="ChEBI" id="CHEBI:30616"/>
    </ligand>
</feature>
<dbReference type="Pfam" id="PF12705">
    <property type="entry name" value="PDDEXK_1"/>
    <property type="match status" value="1"/>
</dbReference>
<dbReference type="Gene3D" id="3.90.320.10">
    <property type="match status" value="1"/>
</dbReference>
<evidence type="ECO:0000256" key="9">
    <source>
        <dbReference type="ARBA" id="ARBA00023204"/>
    </source>
</evidence>
<dbReference type="SUPFAM" id="SSF52540">
    <property type="entry name" value="P-loop containing nucleoside triphosphate hydrolases"/>
    <property type="match status" value="1"/>
</dbReference>
<evidence type="ECO:0000256" key="13">
    <source>
        <dbReference type="ARBA" id="ARBA00048988"/>
    </source>
</evidence>
<dbReference type="InterPro" id="IPR011335">
    <property type="entry name" value="Restrct_endonuc-II-like"/>
</dbReference>
<evidence type="ECO:0000313" key="17">
    <source>
        <dbReference type="EMBL" id="KXB67075.1"/>
    </source>
</evidence>
<keyword evidence="2 14" id="KW-0547">Nucleotide-binding</keyword>
<dbReference type="RefSeq" id="WP_068367476.1">
    <property type="nucleotide sequence ID" value="NZ_CAMYBE010000002.1"/>
</dbReference>
<keyword evidence="18" id="KW-1185">Reference proteome</keyword>
<keyword evidence="5 14" id="KW-0347">Helicase</keyword>
<keyword evidence="9" id="KW-0234">DNA repair</keyword>
<keyword evidence="4 14" id="KW-0378">Hydrolase</keyword>
<evidence type="ECO:0000256" key="8">
    <source>
        <dbReference type="ARBA" id="ARBA00023125"/>
    </source>
</evidence>